<evidence type="ECO:0000313" key="2">
    <source>
        <dbReference type="Proteomes" id="UP001239795"/>
    </source>
</evidence>
<reference evidence="1 2" key="1">
    <citation type="submission" date="2016-10" db="EMBL/GenBank/DDBJ databases">
        <title>The genome sequence of Colletotrichum fioriniae PJ7.</title>
        <authorList>
            <person name="Baroncelli R."/>
        </authorList>
    </citation>
    <scope>NUCLEOTIDE SEQUENCE [LARGE SCALE GENOMIC DNA]</scope>
    <source>
        <strain evidence="1">Col 31</strain>
    </source>
</reference>
<organism evidence="1 2">
    <name type="scientific">Colletotrichum melonis</name>
    <dbReference type="NCBI Taxonomy" id="1209925"/>
    <lineage>
        <taxon>Eukaryota</taxon>
        <taxon>Fungi</taxon>
        <taxon>Dikarya</taxon>
        <taxon>Ascomycota</taxon>
        <taxon>Pezizomycotina</taxon>
        <taxon>Sordariomycetes</taxon>
        <taxon>Hypocreomycetidae</taxon>
        <taxon>Glomerellales</taxon>
        <taxon>Glomerellaceae</taxon>
        <taxon>Colletotrichum</taxon>
        <taxon>Colletotrichum acutatum species complex</taxon>
    </lineage>
</organism>
<gene>
    <name evidence="1" type="ORF">CMEL01_08106</name>
</gene>
<dbReference type="AlphaFoldDB" id="A0AAI9U3C4"/>
<keyword evidence="2" id="KW-1185">Reference proteome</keyword>
<comment type="caution">
    <text evidence="1">The sequence shown here is derived from an EMBL/GenBank/DDBJ whole genome shotgun (WGS) entry which is preliminary data.</text>
</comment>
<sequence>MPIGRASTSMRRRGRHDRQLALQSLLTFLPQ</sequence>
<dbReference type="Proteomes" id="UP001239795">
    <property type="component" value="Unassembled WGS sequence"/>
</dbReference>
<proteinExistence type="predicted"/>
<dbReference type="EMBL" id="MLGG01000068">
    <property type="protein sequence ID" value="KAK1448791.1"/>
    <property type="molecule type" value="Genomic_DNA"/>
</dbReference>
<accession>A0AAI9U3C4</accession>
<name>A0AAI9U3C4_9PEZI</name>
<protein>
    <submittedName>
        <fullName evidence="1">Uncharacterized protein</fullName>
    </submittedName>
</protein>
<evidence type="ECO:0000313" key="1">
    <source>
        <dbReference type="EMBL" id="KAK1448791.1"/>
    </source>
</evidence>